<accession>A0ABQ1JMA0</accession>
<dbReference type="RefSeq" id="WP_229665887.1">
    <property type="nucleotide sequence ID" value="NZ_BMJE01000002.1"/>
</dbReference>
<dbReference type="NCBIfam" id="TIGR03696">
    <property type="entry name" value="Rhs_assc_core"/>
    <property type="match status" value="1"/>
</dbReference>
<dbReference type="Proteomes" id="UP000615760">
    <property type="component" value="Unassembled WGS sequence"/>
</dbReference>
<dbReference type="EMBL" id="BMJE01000002">
    <property type="protein sequence ID" value="GGB70230.1"/>
    <property type="molecule type" value="Genomic_DNA"/>
</dbReference>
<evidence type="ECO:0000313" key="2">
    <source>
        <dbReference type="Proteomes" id="UP000615760"/>
    </source>
</evidence>
<comment type="caution">
    <text evidence="1">The sequence shown here is derived from an EMBL/GenBank/DDBJ whole genome shotgun (WGS) entry which is preliminary data.</text>
</comment>
<proteinExistence type="predicted"/>
<sequence length="297" mass="34240">MQDELELGWYDYQARNYEPTIGRWFNVDPLAQTSRRYSQYTYCLDNPVYFIDPDGMMAEGSGLEMDDLETTIDIGYGRTASSKTATFGLSGFGSKTQLSKKGETKLDRQLDAAFPKDADHPEGADSRAPFAESTVNEIINKVPILKDLSNLFGDEFGYKLEFSINSNFQHSSGADAITDIRRNGNDVTHEELMGESPYIIFYGASFNEKYRGLGHTILHEFGHVFSFLSKNFYSNYLSEVNHWNRAVYLDELFVYKFAFKHGGHDPFYYPSYDISMFKYLKSKREESLYRFFSNKKF</sequence>
<organism evidence="1 2">
    <name type="scientific">Flavobacterium suaedae</name>
    <dbReference type="NCBI Taxonomy" id="1767027"/>
    <lineage>
        <taxon>Bacteria</taxon>
        <taxon>Pseudomonadati</taxon>
        <taxon>Bacteroidota</taxon>
        <taxon>Flavobacteriia</taxon>
        <taxon>Flavobacteriales</taxon>
        <taxon>Flavobacteriaceae</taxon>
        <taxon>Flavobacterium</taxon>
    </lineage>
</organism>
<reference evidence="2" key="1">
    <citation type="journal article" date="2019" name="Int. J. Syst. Evol. Microbiol.">
        <title>The Global Catalogue of Microorganisms (GCM) 10K type strain sequencing project: providing services to taxonomists for standard genome sequencing and annotation.</title>
        <authorList>
            <consortium name="The Broad Institute Genomics Platform"/>
            <consortium name="The Broad Institute Genome Sequencing Center for Infectious Disease"/>
            <person name="Wu L."/>
            <person name="Ma J."/>
        </authorList>
    </citation>
    <scope>NUCLEOTIDE SEQUENCE [LARGE SCALE GENOMIC DNA]</scope>
    <source>
        <strain evidence="2">CGMCC 1.15461</strain>
    </source>
</reference>
<evidence type="ECO:0008006" key="3">
    <source>
        <dbReference type="Google" id="ProtNLM"/>
    </source>
</evidence>
<protein>
    <recommendedName>
        <fullName evidence="3">RHS repeat-associated core domain-containing protein</fullName>
    </recommendedName>
</protein>
<dbReference type="PANTHER" id="PTHR32305:SF15">
    <property type="entry name" value="PROTEIN RHSA-RELATED"/>
    <property type="match status" value="1"/>
</dbReference>
<name>A0ABQ1JMA0_9FLAO</name>
<dbReference type="InterPro" id="IPR050708">
    <property type="entry name" value="T6SS_VgrG/RHS"/>
</dbReference>
<evidence type="ECO:0000313" key="1">
    <source>
        <dbReference type="EMBL" id="GGB70230.1"/>
    </source>
</evidence>
<dbReference type="InterPro" id="IPR022385">
    <property type="entry name" value="Rhs_assc_core"/>
</dbReference>
<keyword evidence="2" id="KW-1185">Reference proteome</keyword>
<gene>
    <name evidence="1" type="ORF">GCM10007424_07710</name>
</gene>
<dbReference type="PANTHER" id="PTHR32305">
    <property type="match status" value="1"/>
</dbReference>
<dbReference type="Gene3D" id="2.180.10.10">
    <property type="entry name" value="RHS repeat-associated core"/>
    <property type="match status" value="1"/>
</dbReference>